<dbReference type="SUPFAM" id="SSF103088">
    <property type="entry name" value="OmpA-like"/>
    <property type="match status" value="1"/>
</dbReference>
<dbReference type="Proteomes" id="UP000263753">
    <property type="component" value="Chromosome"/>
</dbReference>
<dbReference type="AlphaFoldDB" id="A0A3B7M0S7"/>
<evidence type="ECO:0000313" key="6">
    <source>
        <dbReference type="EMBL" id="AXY57327.1"/>
    </source>
</evidence>
<dbReference type="EMBL" id="CP032134">
    <property type="protein sequence ID" value="AXY57327.1"/>
    <property type="molecule type" value="Genomic_DNA"/>
</dbReference>
<evidence type="ECO:0000256" key="3">
    <source>
        <dbReference type="ARBA" id="ARBA00023237"/>
    </source>
</evidence>
<dbReference type="PANTHER" id="PTHR30329:SF21">
    <property type="entry name" value="LIPOPROTEIN YIAD-RELATED"/>
    <property type="match status" value="1"/>
</dbReference>
<gene>
    <name evidence="6" type="ORF">CDG60_12570</name>
</gene>
<dbReference type="KEGG" id="achi:CDG60_12570"/>
<name>A0A3B7M0S7_9GAMM</name>
<dbReference type="Pfam" id="PF00691">
    <property type="entry name" value="OmpA"/>
    <property type="match status" value="1"/>
</dbReference>
<evidence type="ECO:0000256" key="4">
    <source>
        <dbReference type="PROSITE-ProRule" id="PRU00473"/>
    </source>
</evidence>
<keyword evidence="3" id="KW-0998">Cell outer membrane</keyword>
<comment type="subcellular location">
    <subcellularLocation>
        <location evidence="1">Cell outer membrane</location>
    </subcellularLocation>
</comment>
<dbReference type="InterPro" id="IPR036737">
    <property type="entry name" value="OmpA-like_sf"/>
</dbReference>
<feature type="domain" description="OmpA-like" evidence="5">
    <location>
        <begin position="141"/>
        <end position="255"/>
    </location>
</feature>
<dbReference type="PROSITE" id="PS51123">
    <property type="entry name" value="OMPA_2"/>
    <property type="match status" value="1"/>
</dbReference>
<dbReference type="GO" id="GO:0009279">
    <property type="term" value="C:cell outer membrane"/>
    <property type="evidence" value="ECO:0007669"/>
    <property type="project" value="UniProtKB-SubCell"/>
</dbReference>
<dbReference type="Gene3D" id="3.30.1330.60">
    <property type="entry name" value="OmpA-like domain"/>
    <property type="match status" value="1"/>
</dbReference>
<proteinExistence type="predicted"/>
<dbReference type="PANTHER" id="PTHR30329">
    <property type="entry name" value="STATOR ELEMENT OF FLAGELLAR MOTOR COMPLEX"/>
    <property type="match status" value="1"/>
</dbReference>
<dbReference type="Gene3D" id="3.40.1520.20">
    <property type="match status" value="1"/>
</dbReference>
<dbReference type="CDD" id="cd07185">
    <property type="entry name" value="OmpA_C-like"/>
    <property type="match status" value="1"/>
</dbReference>
<evidence type="ECO:0000313" key="7">
    <source>
        <dbReference type="Proteomes" id="UP000263753"/>
    </source>
</evidence>
<organism evidence="6 7">
    <name type="scientific">Acinetobacter chinensis</name>
    <dbReference type="NCBI Taxonomy" id="2004650"/>
    <lineage>
        <taxon>Bacteria</taxon>
        <taxon>Pseudomonadati</taxon>
        <taxon>Pseudomonadota</taxon>
        <taxon>Gammaproteobacteria</taxon>
        <taxon>Moraxellales</taxon>
        <taxon>Moraxellaceae</taxon>
        <taxon>Acinetobacter</taxon>
    </lineage>
</organism>
<dbReference type="InterPro" id="IPR006665">
    <property type="entry name" value="OmpA-like"/>
</dbReference>
<sequence length="255" mass="27705">MSLINLINSMILILVSFLGITGTSMAAQPVIISGVVADEMTKQSILQKARAVYGEQVVDRIQVKSRVSTPVGWTESVSRVIQPELKKVSQGKLTVQGTQLELSGKVQTQHDILPVTSAVQSQLQSPYLLKTALSVQEGEQKIVDDALADRIVEFESGSAILTESGMQILNEMAMALNRVQNKNIRITGHTDSSGNLQKNNQLSLERANTVKIYLISKDIAAVRLSTVGVGAAQPVADNTTPDGRKKNRRIQFEVL</sequence>
<evidence type="ECO:0000256" key="2">
    <source>
        <dbReference type="ARBA" id="ARBA00023136"/>
    </source>
</evidence>
<keyword evidence="2 4" id="KW-0472">Membrane</keyword>
<evidence type="ECO:0000259" key="5">
    <source>
        <dbReference type="PROSITE" id="PS51123"/>
    </source>
</evidence>
<dbReference type="RefSeq" id="WP_087511811.1">
    <property type="nucleotide sequence ID" value="NZ_CP032134.1"/>
</dbReference>
<accession>A0A3B7M0S7</accession>
<reference evidence="7" key="1">
    <citation type="submission" date="2018-09" db="EMBL/GenBank/DDBJ databases">
        <title>The complete genome of Acinetobacter sp. strain WCHAc010005.</title>
        <authorList>
            <person name="Hu Y."/>
            <person name="Long H."/>
            <person name="Feng Y."/>
            <person name="Zong Z."/>
        </authorList>
    </citation>
    <scope>NUCLEOTIDE SEQUENCE [LARGE SCALE GENOMIC DNA]</scope>
    <source>
        <strain evidence="7">WCHAc010005</strain>
    </source>
</reference>
<evidence type="ECO:0000256" key="1">
    <source>
        <dbReference type="ARBA" id="ARBA00004442"/>
    </source>
</evidence>
<dbReference type="InterPro" id="IPR050330">
    <property type="entry name" value="Bact_OuterMem_StrucFunc"/>
</dbReference>
<dbReference type="InterPro" id="IPR006664">
    <property type="entry name" value="OMP_bac"/>
</dbReference>
<protein>
    <submittedName>
        <fullName evidence="6">OmpA family protein</fullName>
    </submittedName>
</protein>
<dbReference type="PRINTS" id="PR01021">
    <property type="entry name" value="OMPADOMAIN"/>
</dbReference>